<organism evidence="6 7">
    <name type="scientific">Nonomuraea roseola</name>
    <dbReference type="NCBI Taxonomy" id="46179"/>
    <lineage>
        <taxon>Bacteria</taxon>
        <taxon>Bacillati</taxon>
        <taxon>Actinomycetota</taxon>
        <taxon>Actinomycetes</taxon>
        <taxon>Streptosporangiales</taxon>
        <taxon>Streptosporangiaceae</taxon>
        <taxon>Nonomuraea</taxon>
    </lineage>
</organism>
<protein>
    <submittedName>
        <fullName evidence="6">TetR/AcrR family transcriptional regulator</fullName>
    </submittedName>
</protein>
<dbReference type="PRINTS" id="PR00455">
    <property type="entry name" value="HTHTETR"/>
</dbReference>
<evidence type="ECO:0000256" key="3">
    <source>
        <dbReference type="ARBA" id="ARBA00023163"/>
    </source>
</evidence>
<feature type="DNA-binding region" description="H-T-H motif" evidence="4">
    <location>
        <begin position="36"/>
        <end position="55"/>
    </location>
</feature>
<dbReference type="PROSITE" id="PS50977">
    <property type="entry name" value="HTH_TETR_2"/>
    <property type="match status" value="1"/>
</dbReference>
<dbReference type="Proteomes" id="UP001589646">
    <property type="component" value="Unassembled WGS sequence"/>
</dbReference>
<gene>
    <name evidence="6" type="ORF">ACFFRN_09580</name>
</gene>
<proteinExistence type="predicted"/>
<dbReference type="InterPro" id="IPR001647">
    <property type="entry name" value="HTH_TetR"/>
</dbReference>
<feature type="domain" description="HTH tetR-type" evidence="5">
    <location>
        <begin position="13"/>
        <end position="73"/>
    </location>
</feature>
<name>A0ABV5PUI3_9ACTN</name>
<dbReference type="Gene3D" id="1.10.357.10">
    <property type="entry name" value="Tetracycline Repressor, domain 2"/>
    <property type="match status" value="1"/>
</dbReference>
<keyword evidence="1" id="KW-0805">Transcription regulation</keyword>
<dbReference type="PANTHER" id="PTHR30055:SF234">
    <property type="entry name" value="HTH-TYPE TRANSCRIPTIONAL REGULATOR BETI"/>
    <property type="match status" value="1"/>
</dbReference>
<evidence type="ECO:0000256" key="1">
    <source>
        <dbReference type="ARBA" id="ARBA00023015"/>
    </source>
</evidence>
<dbReference type="InterPro" id="IPR009057">
    <property type="entry name" value="Homeodomain-like_sf"/>
</dbReference>
<dbReference type="InterPro" id="IPR050109">
    <property type="entry name" value="HTH-type_TetR-like_transc_reg"/>
</dbReference>
<dbReference type="InterPro" id="IPR023772">
    <property type="entry name" value="DNA-bd_HTH_TetR-type_CS"/>
</dbReference>
<evidence type="ECO:0000313" key="6">
    <source>
        <dbReference type="EMBL" id="MFB9526855.1"/>
    </source>
</evidence>
<dbReference type="RefSeq" id="WP_346124045.1">
    <property type="nucleotide sequence ID" value="NZ_BAAAXC010000014.1"/>
</dbReference>
<dbReference type="Pfam" id="PF17754">
    <property type="entry name" value="TetR_C_14"/>
    <property type="match status" value="1"/>
</dbReference>
<dbReference type="SUPFAM" id="SSF46689">
    <property type="entry name" value="Homeodomain-like"/>
    <property type="match status" value="1"/>
</dbReference>
<dbReference type="PANTHER" id="PTHR30055">
    <property type="entry name" value="HTH-TYPE TRANSCRIPTIONAL REGULATOR RUTR"/>
    <property type="match status" value="1"/>
</dbReference>
<evidence type="ECO:0000256" key="2">
    <source>
        <dbReference type="ARBA" id="ARBA00023125"/>
    </source>
</evidence>
<reference evidence="6 7" key="1">
    <citation type="submission" date="2024-09" db="EMBL/GenBank/DDBJ databases">
        <authorList>
            <person name="Sun Q."/>
            <person name="Mori K."/>
        </authorList>
    </citation>
    <scope>NUCLEOTIDE SEQUENCE [LARGE SCALE GENOMIC DNA]</scope>
    <source>
        <strain evidence="6 7">JCM 3323</strain>
    </source>
</reference>
<comment type="caution">
    <text evidence="6">The sequence shown here is derived from an EMBL/GenBank/DDBJ whole genome shotgun (WGS) entry which is preliminary data.</text>
</comment>
<evidence type="ECO:0000313" key="7">
    <source>
        <dbReference type="Proteomes" id="UP001589646"/>
    </source>
</evidence>
<evidence type="ECO:0000256" key="4">
    <source>
        <dbReference type="PROSITE-ProRule" id="PRU00335"/>
    </source>
</evidence>
<keyword evidence="3" id="KW-0804">Transcription</keyword>
<keyword evidence="7" id="KW-1185">Reference proteome</keyword>
<dbReference type="Gene3D" id="1.10.10.60">
    <property type="entry name" value="Homeodomain-like"/>
    <property type="match status" value="1"/>
</dbReference>
<evidence type="ECO:0000259" key="5">
    <source>
        <dbReference type="PROSITE" id="PS50977"/>
    </source>
</evidence>
<dbReference type="EMBL" id="JBHMCE010000003">
    <property type="protein sequence ID" value="MFB9526855.1"/>
    <property type="molecule type" value="Genomic_DNA"/>
</dbReference>
<dbReference type="PROSITE" id="PS01081">
    <property type="entry name" value="HTH_TETR_1"/>
    <property type="match status" value="1"/>
</dbReference>
<dbReference type="Pfam" id="PF00440">
    <property type="entry name" value="TetR_N"/>
    <property type="match status" value="1"/>
</dbReference>
<keyword evidence="2 4" id="KW-0238">DNA-binding</keyword>
<dbReference type="InterPro" id="IPR041347">
    <property type="entry name" value="MftR_C"/>
</dbReference>
<accession>A0ABV5PUI3</accession>
<sequence length="205" mass="22094">MSQDMGLRERKKRRTREALITAAMGLFRSQGYEQTTVAQIAAAAEVSVRTFFLHFPAKEDLVMAEVSERMALGVRVFEQPLPGEHLTDLLLRAVNQMITHTGDTDLVSGVAYSRVQLIVSVPDLQARMLRRLAEAQALIADALRRVYPEALDPVAAAAVVGSVVGAVTAAAAVSVSREDPPERVVAAMRRAAGLAVGDFRALTGQ</sequence>